<dbReference type="PRINTS" id="PR02045">
    <property type="entry name" value="F138DOMAIN"/>
</dbReference>
<evidence type="ECO:0000313" key="2">
    <source>
        <dbReference type="Proteomes" id="UP000233100"/>
    </source>
</evidence>
<protein>
    <submittedName>
        <fullName evidence="1">Uncharacterized protein</fullName>
    </submittedName>
</protein>
<name>A0A7N9CY61_MACFA</name>
<evidence type="ECO:0000313" key="1">
    <source>
        <dbReference type="Ensembl" id="ENSMFAP00000055852.1"/>
    </source>
</evidence>
<reference evidence="1" key="3">
    <citation type="submission" date="2025-09" db="UniProtKB">
        <authorList>
            <consortium name="Ensembl"/>
        </authorList>
    </citation>
    <scope>IDENTIFICATION</scope>
</reference>
<dbReference type="AlphaFoldDB" id="A0A7N9CY61"/>
<dbReference type="PANTHER" id="PTHR46254:SF3">
    <property type="entry name" value="SECRETED PROTEIN"/>
    <property type="match status" value="1"/>
</dbReference>
<dbReference type="Proteomes" id="UP000233100">
    <property type="component" value="Chromosome 20"/>
</dbReference>
<dbReference type="Ensembl" id="ENSMFAT00000091192.1">
    <property type="protein sequence ID" value="ENSMFAP00000055852.1"/>
    <property type="gene ID" value="ENSMFAG00000050104.1"/>
</dbReference>
<reference evidence="1 2" key="1">
    <citation type="submission" date="2013-03" db="EMBL/GenBank/DDBJ databases">
        <authorList>
            <person name="Warren W."/>
            <person name="Wilson R.K."/>
        </authorList>
    </citation>
    <scope>NUCLEOTIDE SEQUENCE</scope>
</reference>
<reference evidence="1" key="2">
    <citation type="submission" date="2025-08" db="UniProtKB">
        <authorList>
            <consortium name="Ensembl"/>
        </authorList>
    </citation>
    <scope>IDENTIFICATION</scope>
</reference>
<organism evidence="1 2">
    <name type="scientific">Macaca fascicularis</name>
    <name type="common">Crab-eating macaque</name>
    <name type="synonym">Cynomolgus monkey</name>
    <dbReference type="NCBI Taxonomy" id="9541"/>
    <lineage>
        <taxon>Eukaryota</taxon>
        <taxon>Metazoa</taxon>
        <taxon>Chordata</taxon>
        <taxon>Craniata</taxon>
        <taxon>Vertebrata</taxon>
        <taxon>Euteleostomi</taxon>
        <taxon>Mammalia</taxon>
        <taxon>Eutheria</taxon>
        <taxon>Euarchontoglires</taxon>
        <taxon>Primates</taxon>
        <taxon>Haplorrhini</taxon>
        <taxon>Catarrhini</taxon>
        <taxon>Cercopithecidae</taxon>
        <taxon>Cercopithecinae</taxon>
        <taxon>Macaca</taxon>
    </lineage>
</organism>
<keyword evidence="2" id="KW-1185">Reference proteome</keyword>
<accession>A0A7N9CY61</accession>
<dbReference type="GeneTree" id="ENSGT00940000170471"/>
<proteinExistence type="predicted"/>
<dbReference type="PANTHER" id="PTHR46254">
    <property type="entry name" value="PROTEIN GVQW1-RELATED"/>
    <property type="match status" value="1"/>
</dbReference>
<sequence>MNPQHLASAFPCVPPATATSTPIPSPPSPFLSRGHCACDASSTERTSLTTVLMGLSITVASTALVTTHSFVYWLLVTYECEFHQGRNHILALSPPNAQCLTHLFNQLPSFFFQNVLKWSFALLAQAGVQWCDLGSLQPPPPGFKRFSCLSFLSSWDYRHAPPCWANFVFLVETGLLHVAQAGLKFPTSGDPPALASQSARITGVSHHAQSLFKIF</sequence>